<dbReference type="RefSeq" id="WP_118096233.1">
    <property type="nucleotide sequence ID" value="NZ_QRVL01000001.1"/>
</dbReference>
<evidence type="ECO:0000313" key="2">
    <source>
        <dbReference type="Proteomes" id="UP000266172"/>
    </source>
</evidence>
<evidence type="ECO:0000313" key="1">
    <source>
        <dbReference type="EMBL" id="RGS41936.1"/>
    </source>
</evidence>
<gene>
    <name evidence="1" type="ORF">DWX93_00930</name>
</gene>
<dbReference type="Proteomes" id="UP000266172">
    <property type="component" value="Unassembled WGS sequence"/>
</dbReference>
<name>A0A395VDQ4_9FIRM</name>
<sequence>MEEYKDISRGLKMLLDKAEEMGWNWETYIEPGSRRTYVEIGQSSPAGEDFSMTIDFDEENQADSFKDSLESYYEDFDIDEHIEMWIEAKRSGTSGVPSTRELVKDAEAIDGMILELSQALQKVNIPVLVGSYTPPDENGEGEKIVREFYGQGHIFKDEDAFYHRPDDPCYIPELSDTVYTRNSILQECNQQDDLAEEVFEALDWQHVSSLLEDWQRNGELDTCKECGKMFNCYGVTKCPYCGADYEGGDE</sequence>
<reference evidence="1 2" key="1">
    <citation type="submission" date="2018-08" db="EMBL/GenBank/DDBJ databases">
        <title>A genome reference for cultivated species of the human gut microbiota.</title>
        <authorList>
            <person name="Zou Y."/>
            <person name="Xue W."/>
            <person name="Luo G."/>
        </authorList>
    </citation>
    <scope>NUCLEOTIDE SEQUENCE [LARGE SCALE GENOMIC DNA]</scope>
    <source>
        <strain evidence="1 2">AF22-12AC</strain>
    </source>
</reference>
<proteinExistence type="predicted"/>
<organism evidence="1 2">
    <name type="scientific">Roseburia hominis</name>
    <dbReference type="NCBI Taxonomy" id="301301"/>
    <lineage>
        <taxon>Bacteria</taxon>
        <taxon>Bacillati</taxon>
        <taxon>Bacillota</taxon>
        <taxon>Clostridia</taxon>
        <taxon>Lachnospirales</taxon>
        <taxon>Lachnospiraceae</taxon>
        <taxon>Roseburia</taxon>
    </lineage>
</organism>
<dbReference type="EMBL" id="QRVL01000001">
    <property type="protein sequence ID" value="RGS41936.1"/>
    <property type="molecule type" value="Genomic_DNA"/>
</dbReference>
<dbReference type="AlphaFoldDB" id="A0A395VDQ4"/>
<accession>A0A395VDQ4</accession>
<comment type="caution">
    <text evidence="1">The sequence shown here is derived from an EMBL/GenBank/DDBJ whole genome shotgun (WGS) entry which is preliminary data.</text>
</comment>
<protein>
    <submittedName>
        <fullName evidence="1">Uncharacterized protein</fullName>
    </submittedName>
</protein>